<dbReference type="Proteomes" id="UP000249056">
    <property type="component" value="Unassembled WGS sequence"/>
</dbReference>
<name>A0A395J6I0_9HELO</name>
<proteinExistence type="predicted"/>
<comment type="caution">
    <text evidence="1">The sequence shown here is derived from an EMBL/GenBank/DDBJ whole genome shotgun (WGS) entry which is preliminary data.</text>
</comment>
<gene>
    <name evidence="1" type="ORF">DID88_008459</name>
</gene>
<evidence type="ECO:0000313" key="2">
    <source>
        <dbReference type="Proteomes" id="UP000249056"/>
    </source>
</evidence>
<sequence>MESHTNLDGEHWWKAVYRWIMSSGKELWDLVPLGGYSCSTPRARFHGRRVAINTTPVSTRLGRYMCINKRLSVREFDIYCKIKPGMWQSKQIQVPFGSLAYRY</sequence>
<dbReference type="EMBL" id="QKRW01000003">
    <property type="protein sequence ID" value="RAL67724.1"/>
    <property type="molecule type" value="Genomic_DNA"/>
</dbReference>
<dbReference type="AlphaFoldDB" id="A0A395J6I0"/>
<reference evidence="1 2" key="1">
    <citation type="submission" date="2018-06" db="EMBL/GenBank/DDBJ databases">
        <title>Genome Sequence of the Brown Rot Fungal Pathogen Monilinia fructigena.</title>
        <authorList>
            <person name="Landi L."/>
            <person name="De Miccolis Angelini R.M."/>
            <person name="Pollastro S."/>
            <person name="Abate D."/>
            <person name="Faretra F."/>
            <person name="Romanazzi G."/>
        </authorList>
    </citation>
    <scope>NUCLEOTIDE SEQUENCE [LARGE SCALE GENOMIC DNA]</scope>
    <source>
        <strain evidence="1 2">Mfrg269</strain>
    </source>
</reference>
<organism evidence="1 2">
    <name type="scientific">Monilinia fructigena</name>
    <dbReference type="NCBI Taxonomy" id="38457"/>
    <lineage>
        <taxon>Eukaryota</taxon>
        <taxon>Fungi</taxon>
        <taxon>Dikarya</taxon>
        <taxon>Ascomycota</taxon>
        <taxon>Pezizomycotina</taxon>
        <taxon>Leotiomycetes</taxon>
        <taxon>Helotiales</taxon>
        <taxon>Sclerotiniaceae</taxon>
        <taxon>Monilinia</taxon>
    </lineage>
</organism>
<accession>A0A395J6I0</accession>
<keyword evidence="2" id="KW-1185">Reference proteome</keyword>
<evidence type="ECO:0000313" key="1">
    <source>
        <dbReference type="EMBL" id="RAL67724.1"/>
    </source>
</evidence>
<protein>
    <submittedName>
        <fullName evidence="1">Uncharacterized protein</fullName>
    </submittedName>
</protein>